<keyword evidence="8" id="KW-0460">Magnesium</keyword>
<evidence type="ECO:0000256" key="6">
    <source>
        <dbReference type="ARBA" id="ARBA00022723"/>
    </source>
</evidence>
<organism evidence="11 12">
    <name type="scientific">Sinomonas atrocyanea</name>
    <dbReference type="NCBI Taxonomy" id="37927"/>
    <lineage>
        <taxon>Bacteria</taxon>
        <taxon>Bacillati</taxon>
        <taxon>Actinomycetota</taxon>
        <taxon>Actinomycetes</taxon>
        <taxon>Micrococcales</taxon>
        <taxon>Micrococcaceae</taxon>
        <taxon>Sinomonas</taxon>
    </lineage>
</organism>
<keyword evidence="6" id="KW-0479">Metal-binding</keyword>
<dbReference type="InterPro" id="IPR024932">
    <property type="entry name" value="ApbE"/>
</dbReference>
<dbReference type="PANTHER" id="PTHR30040:SF2">
    <property type="entry name" value="FAD:PROTEIN FMN TRANSFERASE"/>
    <property type="match status" value="1"/>
</dbReference>
<keyword evidence="11" id="KW-0449">Lipoprotein</keyword>
<dbReference type="Proteomes" id="UP000070134">
    <property type="component" value="Chromosome"/>
</dbReference>
<dbReference type="KEGG" id="satk:SA2016_1584"/>
<evidence type="ECO:0000256" key="5">
    <source>
        <dbReference type="ARBA" id="ARBA00022679"/>
    </source>
</evidence>
<dbReference type="PANTHER" id="PTHR30040">
    <property type="entry name" value="THIAMINE BIOSYNTHESIS LIPOPROTEIN APBE"/>
    <property type="match status" value="1"/>
</dbReference>
<name>A0A126ZYK0_9MICC</name>
<gene>
    <name evidence="11" type="ORF">SA2016_1584</name>
</gene>
<dbReference type="PATRIC" id="fig|37927.3.peg.1632"/>
<evidence type="ECO:0000256" key="10">
    <source>
        <dbReference type="ARBA" id="ARBA00048540"/>
    </source>
</evidence>
<protein>
    <recommendedName>
        <fullName evidence="3">FAD:protein FMN transferase</fullName>
        <ecNumber evidence="2">2.7.1.180</ecNumber>
    </recommendedName>
    <alternativeName>
        <fullName evidence="9">Flavin transferase</fullName>
    </alternativeName>
</protein>
<dbReference type="Pfam" id="PF02424">
    <property type="entry name" value="ApbE"/>
    <property type="match status" value="1"/>
</dbReference>
<evidence type="ECO:0000313" key="12">
    <source>
        <dbReference type="Proteomes" id="UP000070134"/>
    </source>
</evidence>
<dbReference type="RefSeq" id="WP_066497129.1">
    <property type="nucleotide sequence ID" value="NZ_BJMO01000041.1"/>
</dbReference>
<keyword evidence="5" id="KW-0808">Transferase</keyword>
<evidence type="ECO:0000256" key="2">
    <source>
        <dbReference type="ARBA" id="ARBA00011955"/>
    </source>
</evidence>
<evidence type="ECO:0000256" key="7">
    <source>
        <dbReference type="ARBA" id="ARBA00022827"/>
    </source>
</evidence>
<evidence type="ECO:0000256" key="9">
    <source>
        <dbReference type="ARBA" id="ARBA00031306"/>
    </source>
</evidence>
<evidence type="ECO:0000256" key="4">
    <source>
        <dbReference type="ARBA" id="ARBA00022630"/>
    </source>
</evidence>
<comment type="cofactor">
    <cofactor evidence="1">
        <name>Mg(2+)</name>
        <dbReference type="ChEBI" id="CHEBI:18420"/>
    </cofactor>
</comment>
<dbReference type="EC" id="2.7.1.180" evidence="2"/>
<proteinExistence type="predicted"/>
<evidence type="ECO:0000256" key="3">
    <source>
        <dbReference type="ARBA" id="ARBA00016337"/>
    </source>
</evidence>
<dbReference type="Gene3D" id="3.10.520.10">
    <property type="entry name" value="ApbE-like domains"/>
    <property type="match status" value="1"/>
</dbReference>
<evidence type="ECO:0000256" key="1">
    <source>
        <dbReference type="ARBA" id="ARBA00001946"/>
    </source>
</evidence>
<keyword evidence="12" id="KW-1185">Reference proteome</keyword>
<sequence>MAAHADFEAFTCDCRVAVADSSALPAALASVTALLRRVDQAASSYRADSELAVLQRSGGGTVSPLLAHLIRAALDVAERSGGDVVPTLGRELTSLGFGPLEEDAAPEAPVLRPAESWRGISLEGNELTLPRGVVLDLGATAKAAAADLAARGLRDELGTSVLVSLGGDIATAGDDAWEILVQDLPGDPATQVRLTGGWAMATSSTQKRRRGASVHHILDPWTALPAPATWRSVTVAAPDCLSANMASTAAIVRGPAAVARLRESGFPARLVRDDGGVIELGGWPAPRTGADAPLAAGARG</sequence>
<keyword evidence="7" id="KW-0274">FAD</keyword>
<evidence type="ECO:0000313" key="11">
    <source>
        <dbReference type="EMBL" id="AMM32260.1"/>
    </source>
</evidence>
<dbReference type="GO" id="GO:0046872">
    <property type="term" value="F:metal ion binding"/>
    <property type="evidence" value="ECO:0007669"/>
    <property type="project" value="UniProtKB-KW"/>
</dbReference>
<dbReference type="STRING" id="37927.SA2016_1584"/>
<comment type="catalytic activity">
    <reaction evidence="10">
        <text>L-threonyl-[protein] + FAD = FMN-L-threonyl-[protein] + AMP + H(+)</text>
        <dbReference type="Rhea" id="RHEA:36847"/>
        <dbReference type="Rhea" id="RHEA-COMP:11060"/>
        <dbReference type="Rhea" id="RHEA-COMP:11061"/>
        <dbReference type="ChEBI" id="CHEBI:15378"/>
        <dbReference type="ChEBI" id="CHEBI:30013"/>
        <dbReference type="ChEBI" id="CHEBI:57692"/>
        <dbReference type="ChEBI" id="CHEBI:74257"/>
        <dbReference type="ChEBI" id="CHEBI:456215"/>
        <dbReference type="EC" id="2.7.1.180"/>
    </reaction>
</comment>
<dbReference type="AlphaFoldDB" id="A0A126ZYK0"/>
<dbReference type="SUPFAM" id="SSF143631">
    <property type="entry name" value="ApbE-like"/>
    <property type="match status" value="1"/>
</dbReference>
<reference evidence="11 12" key="1">
    <citation type="submission" date="2016-02" db="EMBL/GenBank/DDBJ databases">
        <title>Complete genome of Sinomonas atrocyanea KCTC 3377.</title>
        <authorList>
            <person name="Kim K.M."/>
        </authorList>
    </citation>
    <scope>NUCLEOTIDE SEQUENCE [LARGE SCALE GENOMIC DNA]</scope>
    <source>
        <strain evidence="11 12">KCTC 3377</strain>
    </source>
</reference>
<dbReference type="GO" id="GO:0016740">
    <property type="term" value="F:transferase activity"/>
    <property type="evidence" value="ECO:0007669"/>
    <property type="project" value="UniProtKB-KW"/>
</dbReference>
<evidence type="ECO:0000256" key="8">
    <source>
        <dbReference type="ARBA" id="ARBA00022842"/>
    </source>
</evidence>
<keyword evidence="4" id="KW-0285">Flavoprotein</keyword>
<dbReference type="InterPro" id="IPR003374">
    <property type="entry name" value="ApbE-like_sf"/>
</dbReference>
<dbReference type="EMBL" id="CP014518">
    <property type="protein sequence ID" value="AMM32260.1"/>
    <property type="molecule type" value="Genomic_DNA"/>
</dbReference>
<accession>A0A126ZYK0</accession>